<evidence type="ECO:0000313" key="2">
    <source>
        <dbReference type="Proteomes" id="UP000244956"/>
    </source>
</evidence>
<evidence type="ECO:0008006" key="3">
    <source>
        <dbReference type="Google" id="ProtNLM"/>
    </source>
</evidence>
<proteinExistence type="predicted"/>
<comment type="caution">
    <text evidence="1">The sequence shown here is derived from an EMBL/GenBank/DDBJ whole genome shotgun (WGS) entry which is preliminary data.</text>
</comment>
<name>A0A2U2BBR6_9BACT</name>
<gene>
    <name evidence="1" type="ORF">DDZ16_06190</name>
</gene>
<dbReference type="Pfam" id="PF04229">
    <property type="entry name" value="GrpB"/>
    <property type="match status" value="1"/>
</dbReference>
<dbReference type="OrthoDB" id="9799092at2"/>
<sequence>MGQLFPIFLEEPNPEWRAQFESEKARIIHLFSEEEIEQIDHIGSTAISGIKAKPTVDILLQITHETGDQKVIDNITSLGYEFIPQPDNPPPHMMFVKGYTTEGFSGKSFHIHVRYKDHWNEILFSDYLLHHPSIAKK</sequence>
<dbReference type="AlphaFoldDB" id="A0A2U2BBR6"/>
<dbReference type="RefSeq" id="WP_109263553.1">
    <property type="nucleotide sequence ID" value="NZ_QEWP01000003.1"/>
</dbReference>
<dbReference type="EMBL" id="QEWP01000003">
    <property type="protein sequence ID" value="PWE00514.1"/>
    <property type="molecule type" value="Genomic_DNA"/>
</dbReference>
<dbReference type="InterPro" id="IPR043519">
    <property type="entry name" value="NT_sf"/>
</dbReference>
<dbReference type="PANTHER" id="PTHR34822">
    <property type="entry name" value="GRPB DOMAIN PROTEIN (AFU_ORTHOLOGUE AFUA_1G01530)"/>
    <property type="match status" value="1"/>
</dbReference>
<dbReference type="Proteomes" id="UP000244956">
    <property type="component" value="Unassembled WGS sequence"/>
</dbReference>
<dbReference type="SUPFAM" id="SSF81301">
    <property type="entry name" value="Nucleotidyltransferase"/>
    <property type="match status" value="1"/>
</dbReference>
<dbReference type="InterPro" id="IPR007344">
    <property type="entry name" value="GrpB/CoaE"/>
</dbReference>
<keyword evidence="2" id="KW-1185">Reference proteome</keyword>
<evidence type="ECO:0000313" key="1">
    <source>
        <dbReference type="EMBL" id="PWE00514.1"/>
    </source>
</evidence>
<dbReference type="PANTHER" id="PTHR34822:SF1">
    <property type="entry name" value="GRPB FAMILY PROTEIN"/>
    <property type="match status" value="1"/>
</dbReference>
<organism evidence="1 2">
    <name type="scientific">Marinilabilia rubra</name>
    <dbReference type="NCBI Taxonomy" id="2162893"/>
    <lineage>
        <taxon>Bacteria</taxon>
        <taxon>Pseudomonadati</taxon>
        <taxon>Bacteroidota</taxon>
        <taxon>Bacteroidia</taxon>
        <taxon>Marinilabiliales</taxon>
        <taxon>Marinilabiliaceae</taxon>
        <taxon>Marinilabilia</taxon>
    </lineage>
</organism>
<dbReference type="Gene3D" id="3.30.460.10">
    <property type="entry name" value="Beta Polymerase, domain 2"/>
    <property type="match status" value="1"/>
</dbReference>
<accession>A0A2U2BBR6</accession>
<reference evidence="1 2" key="1">
    <citation type="submission" date="2018-05" db="EMBL/GenBank/DDBJ databases">
        <title>Marinilabilia rubrum sp. nov., isolated from saltern sediment.</title>
        <authorList>
            <person name="Zhang R."/>
        </authorList>
    </citation>
    <scope>NUCLEOTIDE SEQUENCE [LARGE SCALE GENOMIC DNA]</scope>
    <source>
        <strain evidence="1 2">WTE16</strain>
    </source>
</reference>
<protein>
    <recommendedName>
        <fullName evidence="3">GrpB family protein</fullName>
    </recommendedName>
</protein>